<name>A0A0P6YDK8_9CHLR</name>
<keyword evidence="7" id="KW-0456">Lyase</keyword>
<dbReference type="InterPro" id="IPR018528">
    <property type="entry name" value="Preph_deHydtase_CS"/>
</dbReference>
<dbReference type="AlphaFoldDB" id="A0A0P6YDK8"/>
<dbReference type="EC" id="4.2.1.51" evidence="2"/>
<dbReference type="UniPathway" id="UPA00121">
    <property type="reaction ID" value="UER00345"/>
</dbReference>
<accession>A0A0P6YDK8</accession>
<dbReference type="RefSeq" id="WP_054521460.1">
    <property type="nucleotide sequence ID" value="NZ_LGKO01000004.1"/>
</dbReference>
<sequence length="279" mass="30952">MPVKTIAFQGEHGAFSESAALEYFGSHIQTLPCDTFEAVFEAVEQGKAEWGIIPIENSLAGSVHQNYDLLLSHALHIAGEYYLRIRHCLIGWPGAKIENLQKVISHPQALAQCRETLQRMGISRTEPVYDTAGAVRLLREHPDPTVAAIASRRAAEVYQMSILAEGIEDHAANFTRFLILSREAVAPPPSQSKTSIVFTLNNRPGALFRALSVFALREIDLAKIESRPLVGKPGEYLFYVDFFGSLADQVVHRALENLKEFAPMLRILGCYPFHPLPSS</sequence>
<keyword evidence="12" id="KW-1185">Reference proteome</keyword>
<dbReference type="EMBL" id="LGKO01000004">
    <property type="protein sequence ID" value="KPL83083.1"/>
    <property type="molecule type" value="Genomic_DNA"/>
</dbReference>
<gene>
    <name evidence="11" type="ORF">SE15_07290</name>
</gene>
<comment type="caution">
    <text evidence="11">The sequence shown here is derived from an EMBL/GenBank/DDBJ whole genome shotgun (WGS) entry which is preliminary data.</text>
</comment>
<dbReference type="PROSITE" id="PS51671">
    <property type="entry name" value="ACT"/>
    <property type="match status" value="1"/>
</dbReference>
<dbReference type="OrthoDB" id="9802281at2"/>
<dbReference type="STRING" id="869279.SE15_07290"/>
<dbReference type="GO" id="GO:0009094">
    <property type="term" value="P:L-phenylalanine biosynthetic process"/>
    <property type="evidence" value="ECO:0007669"/>
    <property type="project" value="UniProtKB-UniPathway"/>
</dbReference>
<dbReference type="NCBIfam" id="NF008865">
    <property type="entry name" value="PRK11898.1"/>
    <property type="match status" value="1"/>
</dbReference>
<dbReference type="PATRIC" id="fig|869279.4.peg.2191"/>
<dbReference type="SUPFAM" id="SSF53850">
    <property type="entry name" value="Periplasmic binding protein-like II"/>
    <property type="match status" value="1"/>
</dbReference>
<proteinExistence type="predicted"/>
<evidence type="ECO:0000256" key="4">
    <source>
        <dbReference type="ARBA" id="ARBA00022605"/>
    </source>
</evidence>
<dbReference type="GO" id="GO:0004664">
    <property type="term" value="F:prephenate dehydratase activity"/>
    <property type="evidence" value="ECO:0007669"/>
    <property type="project" value="UniProtKB-EC"/>
</dbReference>
<dbReference type="Gene3D" id="3.40.190.10">
    <property type="entry name" value="Periplasmic binding protein-like II"/>
    <property type="match status" value="2"/>
</dbReference>
<protein>
    <recommendedName>
        <fullName evidence="3">Prephenate dehydratase</fullName>
        <ecNumber evidence="2">4.2.1.51</ecNumber>
    </recommendedName>
</protein>
<dbReference type="PROSITE" id="PS00857">
    <property type="entry name" value="PREPHENATE_DEHYDR_1"/>
    <property type="match status" value="1"/>
</dbReference>
<evidence type="ECO:0000259" key="10">
    <source>
        <dbReference type="PROSITE" id="PS51671"/>
    </source>
</evidence>
<evidence type="ECO:0000256" key="7">
    <source>
        <dbReference type="ARBA" id="ARBA00023239"/>
    </source>
</evidence>
<dbReference type="InterPro" id="IPR002912">
    <property type="entry name" value="ACT_dom"/>
</dbReference>
<dbReference type="FunFam" id="3.30.70.260:FF:000012">
    <property type="entry name" value="Prephenate dehydratase"/>
    <property type="match status" value="1"/>
</dbReference>
<comment type="catalytic activity">
    <reaction evidence="8">
        <text>prephenate + H(+) = 3-phenylpyruvate + CO2 + H2O</text>
        <dbReference type="Rhea" id="RHEA:21648"/>
        <dbReference type="ChEBI" id="CHEBI:15377"/>
        <dbReference type="ChEBI" id="CHEBI:15378"/>
        <dbReference type="ChEBI" id="CHEBI:16526"/>
        <dbReference type="ChEBI" id="CHEBI:18005"/>
        <dbReference type="ChEBI" id="CHEBI:29934"/>
        <dbReference type="EC" id="4.2.1.51"/>
    </reaction>
</comment>
<evidence type="ECO:0000313" key="12">
    <source>
        <dbReference type="Proteomes" id="UP000050544"/>
    </source>
</evidence>
<dbReference type="Gene3D" id="3.30.70.260">
    <property type="match status" value="1"/>
</dbReference>
<dbReference type="InterPro" id="IPR045865">
    <property type="entry name" value="ACT-like_dom_sf"/>
</dbReference>
<dbReference type="PANTHER" id="PTHR21022">
    <property type="entry name" value="PREPHENATE DEHYDRATASE P PROTEIN"/>
    <property type="match status" value="1"/>
</dbReference>
<evidence type="ECO:0000256" key="3">
    <source>
        <dbReference type="ARBA" id="ARBA00021872"/>
    </source>
</evidence>
<evidence type="ECO:0000256" key="6">
    <source>
        <dbReference type="ARBA" id="ARBA00023222"/>
    </source>
</evidence>
<evidence type="ECO:0000256" key="1">
    <source>
        <dbReference type="ARBA" id="ARBA00004741"/>
    </source>
</evidence>
<evidence type="ECO:0000313" key="11">
    <source>
        <dbReference type="EMBL" id="KPL83083.1"/>
    </source>
</evidence>
<keyword evidence="4" id="KW-0028">Amino-acid biosynthesis</keyword>
<evidence type="ECO:0000256" key="8">
    <source>
        <dbReference type="ARBA" id="ARBA00047848"/>
    </source>
</evidence>
<dbReference type="CDD" id="cd13631">
    <property type="entry name" value="PBP2_Ct-PDT_like"/>
    <property type="match status" value="1"/>
</dbReference>
<evidence type="ECO:0000256" key="5">
    <source>
        <dbReference type="ARBA" id="ARBA00023141"/>
    </source>
</evidence>
<dbReference type="GO" id="GO:0005737">
    <property type="term" value="C:cytoplasm"/>
    <property type="evidence" value="ECO:0007669"/>
    <property type="project" value="TreeGrafter"/>
</dbReference>
<evidence type="ECO:0000259" key="9">
    <source>
        <dbReference type="PROSITE" id="PS51171"/>
    </source>
</evidence>
<dbReference type="Pfam" id="PF00800">
    <property type="entry name" value="PDT"/>
    <property type="match status" value="1"/>
</dbReference>
<reference evidence="11 12" key="1">
    <citation type="submission" date="2015-07" db="EMBL/GenBank/DDBJ databases">
        <title>Whole genome sequence of Thermanaerothrix daxensis DSM 23592.</title>
        <authorList>
            <person name="Hemp J."/>
            <person name="Ward L.M."/>
            <person name="Pace L.A."/>
            <person name="Fischer W.W."/>
        </authorList>
    </citation>
    <scope>NUCLEOTIDE SEQUENCE [LARGE SCALE GENOMIC DNA]</scope>
    <source>
        <strain evidence="11 12">GNS-1</strain>
    </source>
</reference>
<keyword evidence="6" id="KW-0584">Phenylalanine biosynthesis</keyword>
<feature type="domain" description="ACT" evidence="10">
    <location>
        <begin position="195"/>
        <end position="272"/>
    </location>
</feature>
<dbReference type="PANTHER" id="PTHR21022:SF19">
    <property type="entry name" value="PREPHENATE DEHYDRATASE-RELATED"/>
    <property type="match status" value="1"/>
</dbReference>
<dbReference type="CDD" id="cd04905">
    <property type="entry name" value="ACT_CM-PDT"/>
    <property type="match status" value="1"/>
</dbReference>
<dbReference type="PROSITE" id="PS51171">
    <property type="entry name" value="PREPHENATE_DEHYDR_3"/>
    <property type="match status" value="1"/>
</dbReference>
<comment type="pathway">
    <text evidence="1">Amino-acid biosynthesis; L-phenylalanine biosynthesis; phenylpyruvate from prephenate: step 1/1.</text>
</comment>
<organism evidence="11 12">
    <name type="scientific">Thermanaerothrix daxensis</name>
    <dbReference type="NCBI Taxonomy" id="869279"/>
    <lineage>
        <taxon>Bacteria</taxon>
        <taxon>Bacillati</taxon>
        <taxon>Chloroflexota</taxon>
        <taxon>Anaerolineae</taxon>
        <taxon>Anaerolineales</taxon>
        <taxon>Anaerolineaceae</taxon>
        <taxon>Thermanaerothrix</taxon>
    </lineage>
</organism>
<dbReference type="SUPFAM" id="SSF55021">
    <property type="entry name" value="ACT-like"/>
    <property type="match status" value="1"/>
</dbReference>
<evidence type="ECO:0000256" key="2">
    <source>
        <dbReference type="ARBA" id="ARBA00013147"/>
    </source>
</evidence>
<keyword evidence="5" id="KW-0057">Aromatic amino acid biosynthesis</keyword>
<dbReference type="InterPro" id="IPR001086">
    <property type="entry name" value="Preph_deHydtase"/>
</dbReference>
<dbReference type="Pfam" id="PF01842">
    <property type="entry name" value="ACT"/>
    <property type="match status" value="1"/>
</dbReference>
<feature type="domain" description="Prephenate dehydratase" evidence="9">
    <location>
        <begin position="5"/>
        <end position="182"/>
    </location>
</feature>
<dbReference type="Proteomes" id="UP000050544">
    <property type="component" value="Unassembled WGS sequence"/>
</dbReference>